<dbReference type="InterPro" id="IPR003594">
    <property type="entry name" value="HATPase_dom"/>
</dbReference>
<keyword evidence="5" id="KW-1185">Reference proteome</keyword>
<reference evidence="4" key="1">
    <citation type="submission" date="2021-08" db="EMBL/GenBank/DDBJ databases">
        <title>Complete genome sequence of Chryseobacterium sp strain PS-8.</title>
        <authorList>
            <person name="Das S.K."/>
        </authorList>
    </citation>
    <scope>NUCLEOTIDE SEQUENCE</scope>
    <source>
        <strain evidence="4">PS-8</strain>
    </source>
</reference>
<dbReference type="PANTHER" id="PTHR34220:SF7">
    <property type="entry name" value="SENSOR HISTIDINE KINASE YPDA"/>
    <property type="match status" value="1"/>
</dbReference>
<evidence type="ECO:0000313" key="5">
    <source>
        <dbReference type="Proteomes" id="UP001430374"/>
    </source>
</evidence>
<keyword evidence="4" id="KW-0808">Transferase</keyword>
<dbReference type="SUPFAM" id="SSF55874">
    <property type="entry name" value="ATPase domain of HSP90 chaperone/DNA topoisomerase II/histidine kinase"/>
    <property type="match status" value="1"/>
</dbReference>
<dbReference type="InterPro" id="IPR015943">
    <property type="entry name" value="WD40/YVTN_repeat-like_dom_sf"/>
</dbReference>
<feature type="domain" description="Histidine kinase/HSP90-like ATPase" evidence="2">
    <location>
        <begin position="853"/>
        <end position="952"/>
    </location>
</feature>
<dbReference type="Pfam" id="PF07494">
    <property type="entry name" value="Reg_prop"/>
    <property type="match status" value="1"/>
</dbReference>
<protein>
    <submittedName>
        <fullName evidence="4">Histidine kinase</fullName>
    </submittedName>
</protein>
<dbReference type="Pfam" id="PF06580">
    <property type="entry name" value="His_kinase"/>
    <property type="match status" value="1"/>
</dbReference>
<dbReference type="Pfam" id="PF02518">
    <property type="entry name" value="HATPase_c"/>
    <property type="match status" value="1"/>
</dbReference>
<dbReference type="Proteomes" id="UP001430374">
    <property type="component" value="Unassembled WGS sequence"/>
</dbReference>
<keyword evidence="4" id="KW-0418">Kinase</keyword>
<dbReference type="PANTHER" id="PTHR34220">
    <property type="entry name" value="SENSOR HISTIDINE KINASE YPDA"/>
    <property type="match status" value="1"/>
</dbReference>
<organism evidence="4 5">
    <name type="scientific">Chryseobacterium indicum</name>
    <dbReference type="NCBI Taxonomy" id="2766954"/>
    <lineage>
        <taxon>Bacteria</taxon>
        <taxon>Pseudomonadati</taxon>
        <taxon>Bacteroidota</taxon>
        <taxon>Flavobacteriia</taxon>
        <taxon>Flavobacteriales</taxon>
        <taxon>Weeksellaceae</taxon>
        <taxon>Chryseobacterium group</taxon>
        <taxon>Chryseobacterium</taxon>
    </lineage>
</organism>
<dbReference type="GO" id="GO:0016301">
    <property type="term" value="F:kinase activity"/>
    <property type="evidence" value="ECO:0007669"/>
    <property type="project" value="UniProtKB-KW"/>
</dbReference>
<dbReference type="InterPro" id="IPR013783">
    <property type="entry name" value="Ig-like_fold"/>
</dbReference>
<evidence type="ECO:0000313" key="4">
    <source>
        <dbReference type="EMBL" id="MCF2221088.1"/>
    </source>
</evidence>
<accession>A0ABS9C938</accession>
<dbReference type="InterPro" id="IPR011047">
    <property type="entry name" value="Quinoprotein_ADH-like_sf"/>
</dbReference>
<evidence type="ECO:0000259" key="3">
    <source>
        <dbReference type="Pfam" id="PF06580"/>
    </source>
</evidence>
<feature type="transmembrane region" description="Helical" evidence="1">
    <location>
        <begin position="714"/>
        <end position="732"/>
    </location>
</feature>
<dbReference type="Gene3D" id="2.60.40.10">
    <property type="entry name" value="Immunoglobulins"/>
    <property type="match status" value="1"/>
</dbReference>
<dbReference type="SUPFAM" id="SSF50998">
    <property type="entry name" value="Quinoprotein alcohol dehydrogenase-like"/>
    <property type="match status" value="1"/>
</dbReference>
<dbReference type="Gene3D" id="3.30.565.10">
    <property type="entry name" value="Histidine kinase-like ATPase, C-terminal domain"/>
    <property type="match status" value="1"/>
</dbReference>
<dbReference type="RefSeq" id="WP_235132434.1">
    <property type="nucleotide sequence ID" value="NZ_JACSGT010000002.1"/>
</dbReference>
<dbReference type="InterPro" id="IPR036890">
    <property type="entry name" value="HATPase_C_sf"/>
</dbReference>
<keyword evidence="1" id="KW-0472">Membrane</keyword>
<dbReference type="EMBL" id="JACSGT010000002">
    <property type="protein sequence ID" value="MCF2221088.1"/>
    <property type="molecule type" value="Genomic_DNA"/>
</dbReference>
<proteinExistence type="predicted"/>
<evidence type="ECO:0000259" key="2">
    <source>
        <dbReference type="Pfam" id="PF02518"/>
    </source>
</evidence>
<name>A0ABS9C938_9FLAO</name>
<feature type="domain" description="Signal transduction histidine kinase internal region" evidence="3">
    <location>
        <begin position="750"/>
        <end position="824"/>
    </location>
</feature>
<evidence type="ECO:0000256" key="1">
    <source>
        <dbReference type="SAM" id="Phobius"/>
    </source>
</evidence>
<sequence>MYNKQNYGFDFFNIASCQAFPDGSINTFPYNAISLTISNTYARQTFKNGKNNVNEIIYFKNRTFTRNGESIYEVLKGQFLKKIYTVKPNENLTSWIVSKNLIYFVTTDVSNKNINYYTFDGFSFRILFQKKFSYKFDASLYLTDNDKASVYMSVNDTSKGSFTLYRIEGNTLVKARVYPFNPIHINFLSLDEFYFEDKNNIIWYYSNGKTSKVCTTKNNAYSLSIHYQVINSYEKNNLYLLKLKKEKLDTLANLSNVSGSYNHLHNKETNSYYVGTGTNFYRLFPFIKKYPKIFNNSNSQQIFSIIQAEDGRIWAGSYNGALSVVDKRKIFQSDFNTMVMNGGIRVGKKILINGEGGRGVFLFDSEKEFRKINDSIICFYNFLSKDSVLYCGTSSWGVMYAKWKDVASGKKINWKFIGTKQGNLLKNSLCIVEDKFGNIWSSQRGFCIYQPYKNKSVTWSKEKNEIGFSSKSMWVDDHKTLWTGSYNGKLFYYSGKNRDDLSPKNFKPISHPLLDCNKEITFLHQWQGYLILGASDKILLFDLQKWYKEKKVFIRYLNTMETNFSAPTEQNVALTDFRDHSVWFSTSDMLYQWNIKDWLKLPTFNVIPKIAFKKDSTEVYVEKDKSISFKPRENTLDFDIRYQTIDNMPRYISVCLVKEDENPVFAVPNLETHFKFANLRSGKYIFYVRVCQQNGSFNIYQYKIKIENFFWQNWWFWLIILLFVFSVIYYYFDIRRKIEQQQKEIAQLNLVSLGKQFRPHFMLNALNSLGSDMRDKPHAERIISRIGENINIMHKFAKDSHIDIDFEHEWKLTLNTIDIQKEIFIKDLKTSIFNREIIPNDYRLPMGIIQVNVENALLHGIRHRKAPPYDLEIRFSEDSDYFIVEITDNGVGMEKSQTFYDFNKNGTGISNLKSVLEIINNNIPGTLSVKMENASVTETENPGTTVTIMMKKNISYEKFKI</sequence>
<keyword evidence="1" id="KW-0812">Transmembrane</keyword>
<dbReference type="InterPro" id="IPR010559">
    <property type="entry name" value="Sig_transdc_His_kin_internal"/>
</dbReference>
<comment type="caution">
    <text evidence="4">The sequence shown here is derived from an EMBL/GenBank/DDBJ whole genome shotgun (WGS) entry which is preliminary data.</text>
</comment>
<dbReference type="Gene3D" id="2.130.10.10">
    <property type="entry name" value="YVTN repeat-like/Quinoprotein amine dehydrogenase"/>
    <property type="match status" value="2"/>
</dbReference>
<gene>
    <name evidence="4" type="ORF">H9Q08_17515</name>
</gene>
<keyword evidence="1" id="KW-1133">Transmembrane helix</keyword>
<dbReference type="InterPro" id="IPR050640">
    <property type="entry name" value="Bact_2-comp_sensor_kinase"/>
</dbReference>
<dbReference type="InterPro" id="IPR011110">
    <property type="entry name" value="Reg_prop"/>
</dbReference>